<name>A0AAQ3PGX9_PASNO</name>
<dbReference type="AlphaFoldDB" id="A0AAQ3PGX9"/>
<gene>
    <name evidence="1" type="ORF">U9M48_001847</name>
</gene>
<accession>A0AAQ3PGX9</accession>
<reference evidence="1 2" key="1">
    <citation type="submission" date="2024-02" db="EMBL/GenBank/DDBJ databases">
        <title>High-quality chromosome-scale genome assembly of Pensacola bahiagrass (Paspalum notatum Flugge var. saurae).</title>
        <authorList>
            <person name="Vega J.M."/>
            <person name="Podio M."/>
            <person name="Orjuela J."/>
            <person name="Siena L.A."/>
            <person name="Pessino S.C."/>
            <person name="Combes M.C."/>
            <person name="Mariac C."/>
            <person name="Albertini E."/>
            <person name="Pupilli F."/>
            <person name="Ortiz J.P.A."/>
            <person name="Leblanc O."/>
        </authorList>
    </citation>
    <scope>NUCLEOTIDE SEQUENCE [LARGE SCALE GENOMIC DNA]</scope>
    <source>
        <strain evidence="1">R1</strain>
        <tissue evidence="1">Leaf</tissue>
    </source>
</reference>
<dbReference type="Proteomes" id="UP001341281">
    <property type="component" value="Chromosome 01"/>
</dbReference>
<dbReference type="EMBL" id="CP144745">
    <property type="protein sequence ID" value="WVZ50607.1"/>
    <property type="molecule type" value="Genomic_DNA"/>
</dbReference>
<proteinExistence type="predicted"/>
<protein>
    <submittedName>
        <fullName evidence="1">Uncharacterized protein</fullName>
    </submittedName>
</protein>
<organism evidence="1 2">
    <name type="scientific">Paspalum notatum var. saurae</name>
    <dbReference type="NCBI Taxonomy" id="547442"/>
    <lineage>
        <taxon>Eukaryota</taxon>
        <taxon>Viridiplantae</taxon>
        <taxon>Streptophyta</taxon>
        <taxon>Embryophyta</taxon>
        <taxon>Tracheophyta</taxon>
        <taxon>Spermatophyta</taxon>
        <taxon>Magnoliopsida</taxon>
        <taxon>Liliopsida</taxon>
        <taxon>Poales</taxon>
        <taxon>Poaceae</taxon>
        <taxon>PACMAD clade</taxon>
        <taxon>Panicoideae</taxon>
        <taxon>Andropogonodae</taxon>
        <taxon>Paspaleae</taxon>
        <taxon>Paspalinae</taxon>
        <taxon>Paspalum</taxon>
    </lineage>
</organism>
<sequence>MMFFSRYLLRIPIEGLTEVWSALEILSSTTTSKKKKRHVATFTRLLHTHYARKCRPLGGSFGAIEAHTTAEARDASIVEHRAEGRGLAGLSLYGSTHIS</sequence>
<evidence type="ECO:0000313" key="1">
    <source>
        <dbReference type="EMBL" id="WVZ50607.1"/>
    </source>
</evidence>
<keyword evidence="2" id="KW-1185">Reference proteome</keyword>
<evidence type="ECO:0000313" key="2">
    <source>
        <dbReference type="Proteomes" id="UP001341281"/>
    </source>
</evidence>